<dbReference type="PANTHER" id="PTHR33420:SF27">
    <property type="entry name" value="PROTEIN FIMG"/>
    <property type="match status" value="1"/>
</dbReference>
<dbReference type="InterPro" id="IPR000259">
    <property type="entry name" value="Adhesion_dom_fimbrial"/>
</dbReference>
<dbReference type="Gene3D" id="2.60.40.1090">
    <property type="entry name" value="Fimbrial-type adhesion domain"/>
    <property type="match status" value="1"/>
</dbReference>
<dbReference type="EMBL" id="AGCI01000004">
    <property type="protein sequence ID" value="EHM48500.1"/>
    <property type="molecule type" value="Genomic_DNA"/>
</dbReference>
<dbReference type="SUPFAM" id="SSF49401">
    <property type="entry name" value="Bacterial adhesins"/>
    <property type="match status" value="1"/>
</dbReference>
<keyword evidence="1" id="KW-0732">Signal</keyword>
<protein>
    <submittedName>
        <fullName evidence="3">Fimbrial protein</fullName>
    </submittedName>
</protein>
<dbReference type="AlphaFoldDB" id="G9Y0Q4"/>
<dbReference type="InterPro" id="IPR008966">
    <property type="entry name" value="Adhesion_dom_sf"/>
</dbReference>
<dbReference type="HOGENOM" id="CLU_088965_6_1_6"/>
<dbReference type="GO" id="GO:0009289">
    <property type="term" value="C:pilus"/>
    <property type="evidence" value="ECO:0007669"/>
    <property type="project" value="InterPro"/>
</dbReference>
<evidence type="ECO:0000256" key="1">
    <source>
        <dbReference type="SAM" id="SignalP"/>
    </source>
</evidence>
<dbReference type="InterPro" id="IPR050263">
    <property type="entry name" value="Bact_Fimbrial_Adh_Pro"/>
</dbReference>
<name>G9Y0Q4_HAFAL</name>
<proteinExistence type="predicted"/>
<dbReference type="PATRIC" id="fig|1002364.3.peg.100"/>
<evidence type="ECO:0000259" key="2">
    <source>
        <dbReference type="Pfam" id="PF00419"/>
    </source>
</evidence>
<feature type="chain" id="PRO_5003528685" evidence="1">
    <location>
        <begin position="24"/>
        <end position="176"/>
    </location>
</feature>
<evidence type="ECO:0000313" key="4">
    <source>
        <dbReference type="Proteomes" id="UP000005959"/>
    </source>
</evidence>
<evidence type="ECO:0000313" key="3">
    <source>
        <dbReference type="EMBL" id="EHM48500.1"/>
    </source>
</evidence>
<feature type="signal peptide" evidence="1">
    <location>
        <begin position="1"/>
        <end position="23"/>
    </location>
</feature>
<dbReference type="Pfam" id="PF00419">
    <property type="entry name" value="Fimbrial"/>
    <property type="match status" value="1"/>
</dbReference>
<comment type="caution">
    <text evidence="3">The sequence shown here is derived from an EMBL/GenBank/DDBJ whole genome shotgun (WGS) entry which is preliminary data.</text>
</comment>
<dbReference type="PANTHER" id="PTHR33420">
    <property type="entry name" value="FIMBRIAL SUBUNIT ELFA-RELATED"/>
    <property type="match status" value="1"/>
</dbReference>
<dbReference type="GO" id="GO:0043709">
    <property type="term" value="P:cell adhesion involved in single-species biofilm formation"/>
    <property type="evidence" value="ECO:0007669"/>
    <property type="project" value="TreeGrafter"/>
</dbReference>
<dbReference type="Proteomes" id="UP000005959">
    <property type="component" value="Unassembled WGS sequence"/>
</dbReference>
<organism evidence="3 4">
    <name type="scientific">Hafnia alvei ATCC 51873</name>
    <dbReference type="NCBI Taxonomy" id="1002364"/>
    <lineage>
        <taxon>Bacteria</taxon>
        <taxon>Pseudomonadati</taxon>
        <taxon>Pseudomonadota</taxon>
        <taxon>Gammaproteobacteria</taxon>
        <taxon>Enterobacterales</taxon>
        <taxon>Hafniaceae</taxon>
        <taxon>Hafnia</taxon>
    </lineage>
</organism>
<dbReference type="InterPro" id="IPR036937">
    <property type="entry name" value="Adhesion_dom_fimbrial_sf"/>
</dbReference>
<accession>G9Y0Q4</accession>
<sequence>MMNKLFLTGIFQAMLCLSAQAYAASEDNTVTINYSGLVVASPCEIVTEKVDIIFEDNIGADVLANTGDKTDWKAGYNINLSGCEPGTKITMKMEGQAATDNKYYKNQADAKNIVIELASDDDQSTDYNNASEHKFQLPAGVDNIAIPLKARLLNSGDGVAEPGLVKAVITATFSYN</sequence>
<feature type="domain" description="Fimbrial-type adhesion" evidence="2">
    <location>
        <begin position="32"/>
        <end position="175"/>
    </location>
</feature>
<dbReference type="RefSeq" id="WP_004089054.1">
    <property type="nucleotide sequence ID" value="NZ_JH417484.1"/>
</dbReference>
<reference evidence="3 4" key="1">
    <citation type="submission" date="2011-08" db="EMBL/GenBank/DDBJ databases">
        <authorList>
            <person name="Weinstock G."/>
            <person name="Sodergren E."/>
            <person name="Clifton S."/>
            <person name="Fulton L."/>
            <person name="Fulton B."/>
            <person name="Courtney L."/>
            <person name="Fronick C."/>
            <person name="Harrison M."/>
            <person name="Strong C."/>
            <person name="Farmer C."/>
            <person name="Delahaunty K."/>
            <person name="Markovic C."/>
            <person name="Hall O."/>
            <person name="Minx P."/>
            <person name="Tomlinson C."/>
            <person name="Mitreva M."/>
            <person name="Hou S."/>
            <person name="Chen J."/>
            <person name="Wollam A."/>
            <person name="Pepin K.H."/>
            <person name="Johnson M."/>
            <person name="Bhonagiri V."/>
            <person name="Zhang X."/>
            <person name="Suruliraj S."/>
            <person name="Warren W."/>
            <person name="Chinwalla A."/>
            <person name="Mardis E.R."/>
            <person name="Wilson R.K."/>
        </authorList>
    </citation>
    <scope>NUCLEOTIDE SEQUENCE [LARGE SCALE GENOMIC DNA]</scope>
    <source>
        <strain evidence="3 4">ATCC 51873</strain>
    </source>
</reference>
<gene>
    <name evidence="3" type="ORF">HMPREF0454_00112</name>
</gene>